<dbReference type="KEGG" id="het:BBW65_03120"/>
<dbReference type="CDD" id="cd00805">
    <property type="entry name" value="TyrRS_core"/>
    <property type="match status" value="1"/>
</dbReference>
<dbReference type="OrthoDB" id="9804243at2"/>
<dbReference type="AlphaFoldDB" id="A0A1B1U4X6"/>
<dbReference type="PROSITE" id="PS00178">
    <property type="entry name" value="AA_TRNA_LIGASE_I"/>
    <property type="match status" value="1"/>
</dbReference>
<dbReference type="InterPro" id="IPR036986">
    <property type="entry name" value="S4_RNA-bd_sf"/>
</dbReference>
<dbReference type="PROSITE" id="PS50889">
    <property type="entry name" value="S4"/>
    <property type="match status" value="1"/>
</dbReference>
<comment type="catalytic activity">
    <reaction evidence="9 10">
        <text>tRNA(Tyr) + L-tyrosine + ATP = L-tyrosyl-tRNA(Tyr) + AMP + diphosphate + H(+)</text>
        <dbReference type="Rhea" id="RHEA:10220"/>
        <dbReference type="Rhea" id="RHEA-COMP:9706"/>
        <dbReference type="Rhea" id="RHEA-COMP:9707"/>
        <dbReference type="ChEBI" id="CHEBI:15378"/>
        <dbReference type="ChEBI" id="CHEBI:30616"/>
        <dbReference type="ChEBI" id="CHEBI:33019"/>
        <dbReference type="ChEBI" id="CHEBI:58315"/>
        <dbReference type="ChEBI" id="CHEBI:78442"/>
        <dbReference type="ChEBI" id="CHEBI:78536"/>
        <dbReference type="ChEBI" id="CHEBI:456215"/>
        <dbReference type="EC" id="6.1.1.1"/>
    </reaction>
</comment>
<evidence type="ECO:0000256" key="8">
    <source>
        <dbReference type="ARBA" id="ARBA00023146"/>
    </source>
</evidence>
<evidence type="ECO:0000313" key="14">
    <source>
        <dbReference type="Proteomes" id="UP000092884"/>
    </source>
</evidence>
<reference evidence="14" key="1">
    <citation type="submission" date="2016-07" db="EMBL/GenBank/DDBJ databases">
        <authorList>
            <person name="Florea S."/>
            <person name="Webb J.S."/>
            <person name="Jaromczyk J."/>
            <person name="Schardl C.L."/>
        </authorList>
    </citation>
    <scope>NUCLEOTIDE SEQUENCE [LARGE SCALE GENOMIC DNA]</scope>
    <source>
        <strain evidence="14">MIT 01-6242</strain>
    </source>
</reference>
<evidence type="ECO:0000256" key="11">
    <source>
        <dbReference type="PROSITE-ProRule" id="PRU00182"/>
    </source>
</evidence>
<evidence type="ECO:0000256" key="6">
    <source>
        <dbReference type="ARBA" id="ARBA00022884"/>
    </source>
</evidence>
<evidence type="ECO:0000256" key="9">
    <source>
        <dbReference type="ARBA" id="ARBA00048248"/>
    </source>
</evidence>
<dbReference type="HAMAP" id="MF_02007">
    <property type="entry name" value="Tyr_tRNA_synth_type2"/>
    <property type="match status" value="1"/>
</dbReference>
<comment type="function">
    <text evidence="10">Catalyzes the attachment of tyrosine to tRNA(Tyr) in a two-step reaction: tyrosine is first activated by ATP to form Tyr-AMP and then transferred to the acceptor end of tRNA(Tyr).</text>
</comment>
<dbReference type="InterPro" id="IPR001412">
    <property type="entry name" value="aa-tRNA-synth_I_CS"/>
</dbReference>
<dbReference type="NCBIfam" id="TIGR00234">
    <property type="entry name" value="tyrS"/>
    <property type="match status" value="1"/>
</dbReference>
<comment type="similarity">
    <text evidence="10">Belongs to the class-I aminoacyl-tRNA synthetase family. TyrS type 2 subfamily.</text>
</comment>
<dbReference type="SUPFAM" id="SSF55174">
    <property type="entry name" value="Alpha-L RNA-binding motif"/>
    <property type="match status" value="1"/>
</dbReference>
<comment type="subcellular location">
    <subcellularLocation>
        <location evidence="10">Cytoplasm</location>
    </subcellularLocation>
</comment>
<dbReference type="RefSeq" id="WP_066339565.1">
    <property type="nucleotide sequence ID" value="NZ_CP016503.1"/>
</dbReference>
<dbReference type="STRING" id="222136.BBW65_03120"/>
<evidence type="ECO:0000256" key="3">
    <source>
        <dbReference type="ARBA" id="ARBA00022598"/>
    </source>
</evidence>
<dbReference type="InterPro" id="IPR054608">
    <property type="entry name" value="SYY-like_C"/>
</dbReference>
<keyword evidence="7 10" id="KW-0648">Protein biosynthesis</keyword>
<accession>A0A1B1U4X6</accession>
<evidence type="ECO:0000256" key="1">
    <source>
        <dbReference type="ARBA" id="ARBA00011738"/>
    </source>
</evidence>
<protein>
    <recommendedName>
        <fullName evidence="10">Tyrosine--tRNA ligase</fullName>
        <ecNumber evidence="10">6.1.1.1</ecNumber>
    </recommendedName>
    <alternativeName>
        <fullName evidence="10">Tyrosyl-tRNA synthetase</fullName>
        <shortName evidence="10">TyrRS</shortName>
    </alternativeName>
</protein>
<dbReference type="InterPro" id="IPR024088">
    <property type="entry name" value="Tyr-tRNA-ligase_bac-type"/>
</dbReference>
<keyword evidence="14" id="KW-1185">Reference proteome</keyword>
<feature type="short sequence motif" description="'KMSKS' region" evidence="10">
    <location>
        <begin position="232"/>
        <end position="236"/>
    </location>
</feature>
<dbReference type="EMBL" id="CP016503">
    <property type="protein sequence ID" value="ANV97854.1"/>
    <property type="molecule type" value="Genomic_DNA"/>
</dbReference>
<sequence length="403" mass="46013">MKEKIQEALQEIKRGSSEIIGEEYITHLLQRFFQTQERFVLKAGFDPTAPDLHLGHSVLLRKLATLQKYGADVYFLIGDFTARIGDPTGKNQTRKPLSQEEVFANAQTYQEQVFKLLDPAHTKIIFNSQWLNELGSVGMIELTSKFSVARMLERDDFAKRHSQNQSISLVEFIYPLLQGYDSVQLKSDIELGGNDQKFNLLVGRTLQRAYEIGKEQSVMMMPLLEGLDGVQKMSKSLNNYIGITEEADQMYAKILSISDTLMWRYYELLSAKPLSEIQHLQQAVQNGDYHPKTAKEDLAYEIVQTYHDTHQAEIAKANFNRVFANNEIPQDLPIFSFDTEMWICQALKESKMCDSTSQARRDIASGALKINQQKCLDAQLQLVSGTYIVQIGKRKFSKFIIKG</sequence>
<evidence type="ECO:0000256" key="7">
    <source>
        <dbReference type="ARBA" id="ARBA00022917"/>
    </source>
</evidence>
<keyword evidence="8 10" id="KW-0030">Aminoacyl-tRNA synthetase</keyword>
<evidence type="ECO:0000256" key="2">
    <source>
        <dbReference type="ARBA" id="ARBA00022490"/>
    </source>
</evidence>
<keyword evidence="6 11" id="KW-0694">RNA-binding</keyword>
<evidence type="ECO:0000256" key="5">
    <source>
        <dbReference type="ARBA" id="ARBA00022840"/>
    </source>
</evidence>
<evidence type="ECO:0000259" key="12">
    <source>
        <dbReference type="Pfam" id="PF22421"/>
    </source>
</evidence>
<dbReference type="Gene3D" id="3.10.290.10">
    <property type="entry name" value="RNA-binding S4 domain"/>
    <property type="match status" value="1"/>
</dbReference>
<dbReference type="InterPro" id="IPR002307">
    <property type="entry name" value="Tyr-tRNA-ligase"/>
</dbReference>
<dbReference type="GO" id="GO:0003723">
    <property type="term" value="F:RNA binding"/>
    <property type="evidence" value="ECO:0007669"/>
    <property type="project" value="UniProtKB-KW"/>
</dbReference>
<evidence type="ECO:0000313" key="13">
    <source>
        <dbReference type="EMBL" id="ANV97854.1"/>
    </source>
</evidence>
<keyword evidence="4 10" id="KW-0547">Nucleotide-binding</keyword>
<dbReference type="GO" id="GO:0005524">
    <property type="term" value="F:ATP binding"/>
    <property type="evidence" value="ECO:0007669"/>
    <property type="project" value="UniProtKB-UniRule"/>
</dbReference>
<organism evidence="13 14">
    <name type="scientific">Helicobacter enhydrae</name>
    <dbReference type="NCBI Taxonomy" id="222136"/>
    <lineage>
        <taxon>Bacteria</taxon>
        <taxon>Pseudomonadati</taxon>
        <taxon>Campylobacterota</taxon>
        <taxon>Epsilonproteobacteria</taxon>
        <taxon>Campylobacterales</taxon>
        <taxon>Helicobacteraceae</taxon>
        <taxon>Helicobacter</taxon>
    </lineage>
</organism>
<dbReference type="PANTHER" id="PTHR11766">
    <property type="entry name" value="TYROSYL-TRNA SYNTHETASE"/>
    <property type="match status" value="1"/>
</dbReference>
<dbReference type="EC" id="6.1.1.1" evidence="10"/>
<dbReference type="InterPro" id="IPR002305">
    <property type="entry name" value="aa-tRNA-synth_Ic"/>
</dbReference>
<dbReference type="Gene3D" id="3.40.50.620">
    <property type="entry name" value="HUPs"/>
    <property type="match status" value="1"/>
</dbReference>
<evidence type="ECO:0000256" key="10">
    <source>
        <dbReference type="HAMAP-Rule" id="MF_02007"/>
    </source>
</evidence>
<dbReference type="SUPFAM" id="SSF52374">
    <property type="entry name" value="Nucleotidylyl transferase"/>
    <property type="match status" value="1"/>
</dbReference>
<dbReference type="GO" id="GO:0005829">
    <property type="term" value="C:cytosol"/>
    <property type="evidence" value="ECO:0007669"/>
    <property type="project" value="TreeGrafter"/>
</dbReference>
<dbReference type="Proteomes" id="UP000092884">
    <property type="component" value="Chromosome"/>
</dbReference>
<name>A0A1B1U4X6_9HELI</name>
<dbReference type="FunFam" id="3.40.50.620:FF:000061">
    <property type="entry name" value="Tyrosine--tRNA ligase"/>
    <property type="match status" value="1"/>
</dbReference>
<gene>
    <name evidence="10" type="primary">tyrS</name>
    <name evidence="13" type="ORF">BBW65_03120</name>
</gene>
<dbReference type="GO" id="GO:0006437">
    <property type="term" value="P:tyrosyl-tRNA aminoacylation"/>
    <property type="evidence" value="ECO:0007669"/>
    <property type="project" value="UniProtKB-UniRule"/>
</dbReference>
<dbReference type="PANTHER" id="PTHR11766:SF1">
    <property type="entry name" value="TYROSINE--TRNA LIGASE"/>
    <property type="match status" value="1"/>
</dbReference>
<evidence type="ECO:0000256" key="4">
    <source>
        <dbReference type="ARBA" id="ARBA00022741"/>
    </source>
</evidence>
<dbReference type="Pfam" id="PF00579">
    <property type="entry name" value="tRNA-synt_1b"/>
    <property type="match status" value="1"/>
</dbReference>
<dbReference type="Gene3D" id="1.10.240.10">
    <property type="entry name" value="Tyrosyl-Transfer RNA Synthetase"/>
    <property type="match status" value="1"/>
</dbReference>
<dbReference type="PRINTS" id="PR01040">
    <property type="entry name" value="TRNASYNTHTYR"/>
</dbReference>
<keyword evidence="5 10" id="KW-0067">ATP-binding</keyword>
<comment type="subunit">
    <text evidence="1 10">Homodimer.</text>
</comment>
<feature type="short sequence motif" description="'HIGH' region" evidence="10">
    <location>
        <begin position="47"/>
        <end position="56"/>
    </location>
</feature>
<dbReference type="InterPro" id="IPR024108">
    <property type="entry name" value="Tyr-tRNA-ligase_bac_2"/>
</dbReference>
<dbReference type="Pfam" id="PF22421">
    <property type="entry name" value="SYY_C-terminal"/>
    <property type="match status" value="1"/>
</dbReference>
<feature type="domain" description="Tyrosine--tRNA ligase SYY-like C-terminal" evidence="12">
    <location>
        <begin position="330"/>
        <end position="395"/>
    </location>
</feature>
<dbReference type="GO" id="GO:0004831">
    <property type="term" value="F:tyrosine-tRNA ligase activity"/>
    <property type="evidence" value="ECO:0007669"/>
    <property type="project" value="UniProtKB-UniRule"/>
</dbReference>
<dbReference type="InterPro" id="IPR014729">
    <property type="entry name" value="Rossmann-like_a/b/a_fold"/>
</dbReference>
<feature type="binding site" evidence="10">
    <location>
        <position position="235"/>
    </location>
    <ligand>
        <name>ATP</name>
        <dbReference type="ChEBI" id="CHEBI:30616"/>
    </ligand>
</feature>
<proteinExistence type="inferred from homology"/>
<dbReference type="FunFam" id="1.10.240.10:FF:000006">
    <property type="entry name" value="Tyrosine--tRNA ligase"/>
    <property type="match status" value="1"/>
</dbReference>
<dbReference type="CDD" id="cd00165">
    <property type="entry name" value="S4"/>
    <property type="match status" value="1"/>
</dbReference>
<keyword evidence="2 10" id="KW-0963">Cytoplasm</keyword>
<keyword evidence="3 10" id="KW-0436">Ligase</keyword>